<dbReference type="PROSITE" id="PS50893">
    <property type="entry name" value="ABC_TRANSPORTER_2"/>
    <property type="match status" value="1"/>
</dbReference>
<dbReference type="InterPro" id="IPR013563">
    <property type="entry name" value="Oligopep_ABC_C"/>
</dbReference>
<dbReference type="InterPro" id="IPR003593">
    <property type="entry name" value="AAA+_ATPase"/>
</dbReference>
<dbReference type="SMART" id="SM00382">
    <property type="entry name" value="AAA"/>
    <property type="match status" value="1"/>
</dbReference>
<dbReference type="CDD" id="cd03257">
    <property type="entry name" value="ABC_NikE_OppD_transporters"/>
    <property type="match status" value="1"/>
</dbReference>
<gene>
    <name evidence="6" type="ORF">GA0070624_5550</name>
</gene>
<dbReference type="InterPro" id="IPR050319">
    <property type="entry name" value="ABC_transp_ATP-bind"/>
</dbReference>
<organism evidence="6 7">
    <name type="scientific">Micromonospora rhizosphaerae</name>
    <dbReference type="NCBI Taxonomy" id="568872"/>
    <lineage>
        <taxon>Bacteria</taxon>
        <taxon>Bacillati</taxon>
        <taxon>Actinomycetota</taxon>
        <taxon>Actinomycetes</taxon>
        <taxon>Micromonosporales</taxon>
        <taxon>Micromonosporaceae</taxon>
        <taxon>Micromonospora</taxon>
    </lineage>
</organism>
<keyword evidence="4 6" id="KW-0067">ATP-binding</keyword>
<comment type="similarity">
    <text evidence="1">Belongs to the ABC transporter superfamily.</text>
</comment>
<reference evidence="7" key="1">
    <citation type="submission" date="2016-06" db="EMBL/GenBank/DDBJ databases">
        <authorList>
            <person name="Varghese N."/>
            <person name="Submissions Spin"/>
        </authorList>
    </citation>
    <scope>NUCLEOTIDE SEQUENCE [LARGE SCALE GENOMIC DNA]</scope>
    <source>
        <strain evidence="7">DSM 45431</strain>
    </source>
</reference>
<dbReference type="FunFam" id="3.40.50.300:FF:000016">
    <property type="entry name" value="Oligopeptide ABC transporter ATP-binding component"/>
    <property type="match status" value="1"/>
</dbReference>
<feature type="domain" description="ABC transporter" evidence="5">
    <location>
        <begin position="4"/>
        <end position="254"/>
    </location>
</feature>
<dbReference type="Proteomes" id="UP000199413">
    <property type="component" value="Unassembled WGS sequence"/>
</dbReference>
<keyword evidence="3" id="KW-0547">Nucleotide-binding</keyword>
<keyword evidence="7" id="KW-1185">Reference proteome</keyword>
<dbReference type="InterPro" id="IPR027417">
    <property type="entry name" value="P-loop_NTPase"/>
</dbReference>
<dbReference type="STRING" id="568872.GA0070624_5550"/>
<accession>A0A1C6T3R8</accession>
<dbReference type="OrthoDB" id="5357528at2"/>
<dbReference type="GO" id="GO:0055085">
    <property type="term" value="P:transmembrane transport"/>
    <property type="evidence" value="ECO:0007669"/>
    <property type="project" value="UniProtKB-ARBA"/>
</dbReference>
<evidence type="ECO:0000313" key="7">
    <source>
        <dbReference type="Proteomes" id="UP000199413"/>
    </source>
</evidence>
<dbReference type="GO" id="GO:0005524">
    <property type="term" value="F:ATP binding"/>
    <property type="evidence" value="ECO:0007669"/>
    <property type="project" value="UniProtKB-KW"/>
</dbReference>
<evidence type="ECO:0000313" key="6">
    <source>
        <dbReference type="EMBL" id="SCL36424.1"/>
    </source>
</evidence>
<protein>
    <submittedName>
        <fullName evidence="6">Oligopeptide transport system ATP-binding protein</fullName>
    </submittedName>
</protein>
<dbReference type="InterPro" id="IPR017871">
    <property type="entry name" value="ABC_transporter-like_CS"/>
</dbReference>
<dbReference type="Pfam" id="PF00005">
    <property type="entry name" value="ABC_tran"/>
    <property type="match status" value="1"/>
</dbReference>
<proteinExistence type="inferred from homology"/>
<evidence type="ECO:0000259" key="5">
    <source>
        <dbReference type="PROSITE" id="PS50893"/>
    </source>
</evidence>
<dbReference type="GO" id="GO:0016887">
    <property type="term" value="F:ATP hydrolysis activity"/>
    <property type="evidence" value="ECO:0007669"/>
    <property type="project" value="InterPro"/>
</dbReference>
<dbReference type="GO" id="GO:0015833">
    <property type="term" value="P:peptide transport"/>
    <property type="evidence" value="ECO:0007669"/>
    <property type="project" value="InterPro"/>
</dbReference>
<dbReference type="PANTHER" id="PTHR43776">
    <property type="entry name" value="TRANSPORT ATP-BINDING PROTEIN"/>
    <property type="match status" value="1"/>
</dbReference>
<sequence length="329" mass="36034">MSSLTLSNISKRYPVRRDLLGRVVDEFSAVDGVSLTVPHGKTLGLVGESGCGKTTLGRIAVRLLQPTTGEVRLDGRDFARFTRQERKQVRPKIQMVFQDTQTSLDPRMTVEAIVAEPLRANRIVERSSLNERVTILLERCGLDIDHLQRYPHELSGGQRQRVVIARALATEPDVIVLDEPTSALDVSVQAQVLNLLKDVQDELGLTYVFISHDLGVVRFMSDDVAVMYLGRIVEKGPAEEVFTSPLHPYTKLLLRSVPRPDPSARAELSTSRPGEVAAGTALPAGCGFAPRCPHARPACGEQPELRQIGGHDAACWAAESWHPNGVEVG</sequence>
<dbReference type="AlphaFoldDB" id="A0A1C6T3R8"/>
<dbReference type="NCBIfam" id="TIGR01727">
    <property type="entry name" value="oligo_HPY"/>
    <property type="match status" value="1"/>
</dbReference>
<dbReference type="PANTHER" id="PTHR43776:SF7">
    <property type="entry name" value="D,D-DIPEPTIDE TRANSPORT ATP-BINDING PROTEIN DDPF-RELATED"/>
    <property type="match status" value="1"/>
</dbReference>
<dbReference type="SUPFAM" id="SSF52540">
    <property type="entry name" value="P-loop containing nucleoside triphosphate hydrolases"/>
    <property type="match status" value="1"/>
</dbReference>
<dbReference type="Pfam" id="PF08352">
    <property type="entry name" value="oligo_HPY"/>
    <property type="match status" value="1"/>
</dbReference>
<dbReference type="RefSeq" id="WP_091345771.1">
    <property type="nucleotide sequence ID" value="NZ_FMHV01000002.1"/>
</dbReference>
<name>A0A1C6T3R8_9ACTN</name>
<evidence type="ECO:0000256" key="4">
    <source>
        <dbReference type="ARBA" id="ARBA00022840"/>
    </source>
</evidence>
<dbReference type="Gene3D" id="3.40.50.300">
    <property type="entry name" value="P-loop containing nucleotide triphosphate hydrolases"/>
    <property type="match status" value="1"/>
</dbReference>
<dbReference type="InterPro" id="IPR003439">
    <property type="entry name" value="ABC_transporter-like_ATP-bd"/>
</dbReference>
<keyword evidence="2" id="KW-0813">Transport</keyword>
<dbReference type="PROSITE" id="PS00211">
    <property type="entry name" value="ABC_TRANSPORTER_1"/>
    <property type="match status" value="1"/>
</dbReference>
<evidence type="ECO:0000256" key="2">
    <source>
        <dbReference type="ARBA" id="ARBA00022448"/>
    </source>
</evidence>
<dbReference type="EMBL" id="FMHV01000002">
    <property type="protein sequence ID" value="SCL36424.1"/>
    <property type="molecule type" value="Genomic_DNA"/>
</dbReference>
<evidence type="ECO:0000256" key="3">
    <source>
        <dbReference type="ARBA" id="ARBA00022741"/>
    </source>
</evidence>
<evidence type="ECO:0000256" key="1">
    <source>
        <dbReference type="ARBA" id="ARBA00005417"/>
    </source>
</evidence>